<dbReference type="InterPro" id="IPR027417">
    <property type="entry name" value="P-loop_NTPase"/>
</dbReference>
<dbReference type="GO" id="GO:0005657">
    <property type="term" value="C:replication fork"/>
    <property type="evidence" value="ECO:0007669"/>
    <property type="project" value="TreeGrafter"/>
</dbReference>
<dbReference type="AlphaFoldDB" id="A0A238FSW8"/>
<accession>A0A238FSW8</accession>
<dbReference type="GO" id="GO:0005524">
    <property type="term" value="F:ATP binding"/>
    <property type="evidence" value="ECO:0007669"/>
    <property type="project" value="UniProtKB-KW"/>
</dbReference>
<gene>
    <name evidence="9" type="ORF">BQ2448_6638</name>
</gene>
<reference evidence="10" key="1">
    <citation type="submission" date="2016-09" db="EMBL/GenBank/DDBJ databases">
        <authorList>
            <person name="Jeantristanb JTB J.-T."/>
            <person name="Ricardo R."/>
        </authorList>
    </citation>
    <scope>NUCLEOTIDE SEQUENCE [LARGE SCALE GENOMIC DNA]</scope>
</reference>
<keyword evidence="3" id="KW-0227">DNA damage</keyword>
<dbReference type="GO" id="GO:0000722">
    <property type="term" value="P:telomere maintenance via recombination"/>
    <property type="evidence" value="ECO:0007669"/>
    <property type="project" value="TreeGrafter"/>
</dbReference>
<dbReference type="OrthoDB" id="1861185at2759"/>
<dbReference type="InterPro" id="IPR047348">
    <property type="entry name" value="XRCC3-like_C"/>
</dbReference>
<evidence type="ECO:0000256" key="1">
    <source>
        <dbReference type="ARBA" id="ARBA00004123"/>
    </source>
</evidence>
<keyword evidence="5" id="KW-0234">DNA repair</keyword>
<dbReference type="PANTHER" id="PTHR46487:SF1">
    <property type="entry name" value="DNA REPAIR PROTEIN XRCC3"/>
    <property type="match status" value="1"/>
</dbReference>
<dbReference type="CDD" id="cd19491">
    <property type="entry name" value="XRCC3"/>
    <property type="match status" value="1"/>
</dbReference>
<keyword evidence="4" id="KW-0067">ATP-binding</keyword>
<keyword evidence="10" id="KW-1185">Reference proteome</keyword>
<dbReference type="PANTHER" id="PTHR46487">
    <property type="entry name" value="DNA REPAIR PROTEIN XRCC3"/>
    <property type="match status" value="1"/>
</dbReference>
<evidence type="ECO:0000256" key="4">
    <source>
        <dbReference type="ARBA" id="ARBA00022840"/>
    </source>
</evidence>
<dbReference type="EMBL" id="FMSP01000020">
    <property type="protein sequence ID" value="SCV74206.1"/>
    <property type="molecule type" value="Genomic_DNA"/>
</dbReference>
<keyword evidence="2" id="KW-0547">Nucleotide-binding</keyword>
<dbReference type="Proteomes" id="UP000198372">
    <property type="component" value="Unassembled WGS sequence"/>
</dbReference>
<evidence type="ECO:0000256" key="6">
    <source>
        <dbReference type="ARBA" id="ARBA00023242"/>
    </source>
</evidence>
<feature type="region of interest" description="Disordered" evidence="7">
    <location>
        <begin position="452"/>
        <end position="471"/>
    </location>
</feature>
<evidence type="ECO:0000313" key="9">
    <source>
        <dbReference type="EMBL" id="SCV74206.1"/>
    </source>
</evidence>
<evidence type="ECO:0000256" key="2">
    <source>
        <dbReference type="ARBA" id="ARBA00022741"/>
    </source>
</evidence>
<sequence>MQNLELRDLSGLTSKYRAHLIKAGYITASEVLLAPPTTVAKRTTLPGDEIEALLTELSTVLLSSAAHQSSTVADLVETSTTRLSHVQDGQALLAAPRPMTTTTGDFGMDKLLDGGIAIGSVTEIAGKAYVTMPVTAADDPSQQELTSYMTYRSSGKTHLCLQIALSAQLPVSKGGAGGGTVFISSEGMVPSSRLLSLAESICAEGFANREPSEDSPTPWDLMDNVHTEKAQDVETLEHLLAFVVPAFIERTRRKSELGVIASTSQLDGPGVELPARTKPQQAPLPIKMIIVDSIAAPMRGDLSASSAGLAARAKNCGVIGDWLKRLAHVYDCAFVVVNQATDIIANDRAPSGFLAVPRVRQQDSRDSEIPPPRIPSPSMLRQPRSSPNPGGGMISLRGKPAHERYGLPPLLYNRYQSPHFSGQSRSLRSTAALGHAWSNIINTRIMLSKTGRRKRLIDDDDKEVAPGPDGPEKEVRLMSLVFSPTVPRATIEYVIIEEGVRSIGIPVMRHSNHVPEPLDQEAVELMDSPHQTPLPPLTLPSEDSATAQNGLDDADDDAELLDTAVLALDTIEDSQFNSAALLLT</sequence>
<dbReference type="GO" id="GO:0045003">
    <property type="term" value="P:double-strand break repair via synthesis-dependent strand annealing"/>
    <property type="evidence" value="ECO:0007669"/>
    <property type="project" value="TreeGrafter"/>
</dbReference>
<comment type="subcellular location">
    <subcellularLocation>
        <location evidence="1">Nucleus</location>
    </subcellularLocation>
</comment>
<evidence type="ECO:0000259" key="8">
    <source>
        <dbReference type="Pfam" id="PF08423"/>
    </source>
</evidence>
<feature type="region of interest" description="Disordered" evidence="7">
    <location>
        <begin position="528"/>
        <end position="553"/>
    </location>
</feature>
<evidence type="ECO:0000313" key="10">
    <source>
        <dbReference type="Proteomes" id="UP000198372"/>
    </source>
</evidence>
<dbReference type="InterPro" id="IPR013632">
    <property type="entry name" value="Rad51_C"/>
</dbReference>
<dbReference type="Gene3D" id="3.40.50.300">
    <property type="entry name" value="P-loop containing nucleotide triphosphate hydrolases"/>
    <property type="match status" value="1"/>
</dbReference>
<feature type="region of interest" description="Disordered" evidence="7">
    <location>
        <begin position="355"/>
        <end position="399"/>
    </location>
</feature>
<dbReference type="GO" id="GO:0090656">
    <property type="term" value="P:t-circle formation"/>
    <property type="evidence" value="ECO:0007669"/>
    <property type="project" value="TreeGrafter"/>
</dbReference>
<organism evidence="9 10">
    <name type="scientific">Microbotryum intermedium</name>
    <dbReference type="NCBI Taxonomy" id="269621"/>
    <lineage>
        <taxon>Eukaryota</taxon>
        <taxon>Fungi</taxon>
        <taxon>Dikarya</taxon>
        <taxon>Basidiomycota</taxon>
        <taxon>Pucciniomycotina</taxon>
        <taxon>Microbotryomycetes</taxon>
        <taxon>Microbotryales</taxon>
        <taxon>Microbotryaceae</taxon>
        <taxon>Microbotryum</taxon>
    </lineage>
</organism>
<keyword evidence="6" id="KW-0539">Nucleus</keyword>
<protein>
    <submittedName>
        <fullName evidence="9">BQ2448_6638 protein</fullName>
    </submittedName>
</protein>
<dbReference type="SUPFAM" id="SSF52540">
    <property type="entry name" value="P-loop containing nucleoside triphosphate hydrolases"/>
    <property type="match status" value="1"/>
</dbReference>
<dbReference type="STRING" id="269621.A0A238FSW8"/>
<evidence type="ECO:0000256" key="7">
    <source>
        <dbReference type="SAM" id="MobiDB-lite"/>
    </source>
</evidence>
<dbReference type="GO" id="GO:0033065">
    <property type="term" value="C:Rad51C-XRCC3 complex"/>
    <property type="evidence" value="ECO:0007669"/>
    <property type="project" value="TreeGrafter"/>
</dbReference>
<evidence type="ECO:0000256" key="3">
    <source>
        <dbReference type="ARBA" id="ARBA00022763"/>
    </source>
</evidence>
<dbReference type="Pfam" id="PF08423">
    <property type="entry name" value="Rad51"/>
    <property type="match status" value="1"/>
</dbReference>
<dbReference type="GO" id="GO:0071140">
    <property type="term" value="P:resolution of mitotic recombination intermediates"/>
    <property type="evidence" value="ECO:0007669"/>
    <property type="project" value="TreeGrafter"/>
</dbReference>
<proteinExistence type="predicted"/>
<feature type="domain" description="Rad51-like C-terminal" evidence="8">
    <location>
        <begin position="151"/>
        <end position="201"/>
    </location>
</feature>
<dbReference type="GO" id="GO:0000400">
    <property type="term" value="F:four-way junction DNA binding"/>
    <property type="evidence" value="ECO:0007669"/>
    <property type="project" value="TreeGrafter"/>
</dbReference>
<name>A0A238FSW8_9BASI</name>
<evidence type="ECO:0000256" key="5">
    <source>
        <dbReference type="ARBA" id="ARBA00023204"/>
    </source>
</evidence>